<dbReference type="InterPro" id="IPR013216">
    <property type="entry name" value="Methyltransf_11"/>
</dbReference>
<protein>
    <submittedName>
        <fullName evidence="2">Uncharacterized methyltransferase Mflv_0427</fullName>
        <ecNumber evidence="2">2.1.1.-</ecNumber>
    </submittedName>
</protein>
<proteinExistence type="predicted"/>
<dbReference type="GO" id="GO:0008757">
    <property type="term" value="F:S-adenosylmethionine-dependent methyltransferase activity"/>
    <property type="evidence" value="ECO:0007669"/>
    <property type="project" value="InterPro"/>
</dbReference>
<dbReference type="AlphaFoldDB" id="W6JZ77"/>
<evidence type="ECO:0000313" key="3">
    <source>
        <dbReference type="Proteomes" id="UP000035763"/>
    </source>
</evidence>
<dbReference type="InterPro" id="IPR029063">
    <property type="entry name" value="SAM-dependent_MTases_sf"/>
</dbReference>
<dbReference type="EMBL" id="CAJA01000312">
    <property type="protein sequence ID" value="CCH74081.1"/>
    <property type="molecule type" value="Genomic_DNA"/>
</dbReference>
<dbReference type="Pfam" id="PF08241">
    <property type="entry name" value="Methyltransf_11"/>
    <property type="match status" value="1"/>
</dbReference>
<feature type="domain" description="Methyltransferase type 11" evidence="1">
    <location>
        <begin position="63"/>
        <end position="148"/>
    </location>
</feature>
<sequence>MSRARRAAEPTGPRQQRGIRRSRDLFASFLVEQTDPQRFYGDLAADSLATLGEWVDVRDRLVLDVGAGPAQFAAAFRAAGAHYIPLDYDPQVASVADGGIVGSADAIPVESGSVDMVFCSNLLEHVEQVEQVLDELVRVLKPGGLLYLSYTNWLSPWGGHEASPWHYVSGDYAIRRYQRAHGKLPKNRLGETLYRTSVAEVLRWARAKPDAEVLVARPRYLPDAARHLLEVPVFREFLTWNLLLILRRTNTR</sequence>
<dbReference type="OrthoDB" id="3206826at2"/>
<dbReference type="Gene3D" id="3.40.50.150">
    <property type="entry name" value="Vaccinia Virus protein VP39"/>
    <property type="match status" value="1"/>
</dbReference>
<keyword evidence="3" id="KW-1185">Reference proteome</keyword>
<dbReference type="STRING" id="1193182.BN11_380013"/>
<keyword evidence="2" id="KW-0489">Methyltransferase</keyword>
<evidence type="ECO:0000313" key="2">
    <source>
        <dbReference type="EMBL" id="CCH74081.1"/>
    </source>
</evidence>
<dbReference type="Proteomes" id="UP000035763">
    <property type="component" value="Unassembled WGS sequence"/>
</dbReference>
<accession>W6JZ77</accession>
<dbReference type="SUPFAM" id="SSF53335">
    <property type="entry name" value="S-adenosyl-L-methionine-dependent methyltransferases"/>
    <property type="match status" value="1"/>
</dbReference>
<dbReference type="RefSeq" id="WP_048694757.1">
    <property type="nucleotide sequence ID" value="NZ_HG764815.1"/>
</dbReference>
<gene>
    <name evidence="2" type="ORF">BN11_380013</name>
</gene>
<comment type="caution">
    <text evidence="2">The sequence shown here is derived from an EMBL/GenBank/DDBJ whole genome shotgun (WGS) entry which is preliminary data.</text>
</comment>
<evidence type="ECO:0000259" key="1">
    <source>
        <dbReference type="Pfam" id="PF08241"/>
    </source>
</evidence>
<name>W6JZ77_9MICO</name>
<dbReference type="CDD" id="cd02440">
    <property type="entry name" value="AdoMet_MTases"/>
    <property type="match status" value="1"/>
</dbReference>
<dbReference type="GO" id="GO:0032259">
    <property type="term" value="P:methylation"/>
    <property type="evidence" value="ECO:0007669"/>
    <property type="project" value="UniProtKB-KW"/>
</dbReference>
<organism evidence="2 3">
    <name type="scientific">Nostocoides australiense Ben110</name>
    <dbReference type="NCBI Taxonomy" id="1193182"/>
    <lineage>
        <taxon>Bacteria</taxon>
        <taxon>Bacillati</taxon>
        <taxon>Actinomycetota</taxon>
        <taxon>Actinomycetes</taxon>
        <taxon>Micrococcales</taxon>
        <taxon>Intrasporangiaceae</taxon>
        <taxon>Nostocoides</taxon>
    </lineage>
</organism>
<dbReference type="PANTHER" id="PTHR43591">
    <property type="entry name" value="METHYLTRANSFERASE"/>
    <property type="match status" value="1"/>
</dbReference>
<keyword evidence="2" id="KW-0808">Transferase</keyword>
<reference evidence="2 3" key="1">
    <citation type="journal article" date="2013" name="ISME J.">
        <title>A metabolic model for members of the genus Tetrasphaera involved in enhanced biological phosphorus removal.</title>
        <authorList>
            <person name="Kristiansen R."/>
            <person name="Nguyen H.T.T."/>
            <person name="Saunders A.M."/>
            <person name="Nielsen J.L."/>
            <person name="Wimmer R."/>
            <person name="Le V.Q."/>
            <person name="McIlroy S.J."/>
            <person name="Petrovski S."/>
            <person name="Seviour R.J."/>
            <person name="Calteau A."/>
            <person name="Nielsen K.L."/>
            <person name="Nielsen P.H."/>
        </authorList>
    </citation>
    <scope>NUCLEOTIDE SEQUENCE [LARGE SCALE GENOMIC DNA]</scope>
    <source>
        <strain evidence="2 3">Ben110</strain>
    </source>
</reference>
<dbReference type="EC" id="2.1.1.-" evidence="2"/>